<evidence type="ECO:0000313" key="2">
    <source>
        <dbReference type="EMBL" id="KAE8384794.1"/>
    </source>
</evidence>
<dbReference type="EMBL" id="ML735355">
    <property type="protein sequence ID" value="KAE8384794.1"/>
    <property type="molecule type" value="Genomic_DNA"/>
</dbReference>
<dbReference type="Proteomes" id="UP000326877">
    <property type="component" value="Unassembled WGS sequence"/>
</dbReference>
<accession>A0A5N7BSI7</accession>
<keyword evidence="1" id="KW-0732">Signal</keyword>
<evidence type="ECO:0000256" key="1">
    <source>
        <dbReference type="SAM" id="SignalP"/>
    </source>
</evidence>
<feature type="signal peptide" evidence="1">
    <location>
        <begin position="1"/>
        <end position="18"/>
    </location>
</feature>
<feature type="chain" id="PRO_5024804008" evidence="1">
    <location>
        <begin position="19"/>
        <end position="168"/>
    </location>
</feature>
<protein>
    <submittedName>
        <fullName evidence="2">Uncharacterized protein</fullName>
    </submittedName>
</protein>
<gene>
    <name evidence="2" type="ORF">BDV23DRAFT_30182</name>
</gene>
<name>A0A5N7BSI7_PETAA</name>
<proteinExistence type="predicted"/>
<dbReference type="AlphaFoldDB" id="A0A5N7BSI7"/>
<sequence>MAMERLLPFIMLMPLVQLDNTCIPAKHNPSAIIRVRNYEGEQMLNAAMIGMIPCLSICPSNTNHIPLNSFSNLVWLGLFKYCASDCQIPPWRMNIILFCATPLGVCAPVTNSPLTRCSAPTVHWLRGFYLGLFSATLLVGSSWGSSTCGKFYSKLRDDTVPPRLSFPS</sequence>
<organism evidence="2">
    <name type="scientific">Petromyces alliaceus</name>
    <name type="common">Aspergillus alliaceus</name>
    <dbReference type="NCBI Taxonomy" id="209559"/>
    <lineage>
        <taxon>Eukaryota</taxon>
        <taxon>Fungi</taxon>
        <taxon>Dikarya</taxon>
        <taxon>Ascomycota</taxon>
        <taxon>Pezizomycotina</taxon>
        <taxon>Eurotiomycetes</taxon>
        <taxon>Eurotiomycetidae</taxon>
        <taxon>Eurotiales</taxon>
        <taxon>Aspergillaceae</taxon>
        <taxon>Aspergillus</taxon>
        <taxon>Aspergillus subgen. Circumdati</taxon>
    </lineage>
</organism>
<reference evidence="2" key="1">
    <citation type="submission" date="2019-04" db="EMBL/GenBank/DDBJ databases">
        <title>Friends and foes A comparative genomics studyof 23 Aspergillus species from section Flavi.</title>
        <authorList>
            <consortium name="DOE Joint Genome Institute"/>
            <person name="Kjaerbolling I."/>
            <person name="Vesth T."/>
            <person name="Frisvad J.C."/>
            <person name="Nybo J.L."/>
            <person name="Theobald S."/>
            <person name="Kildgaard S."/>
            <person name="Isbrandt T."/>
            <person name="Kuo A."/>
            <person name="Sato A."/>
            <person name="Lyhne E.K."/>
            <person name="Kogle M.E."/>
            <person name="Wiebenga A."/>
            <person name="Kun R.S."/>
            <person name="Lubbers R.J."/>
            <person name="Makela M.R."/>
            <person name="Barry K."/>
            <person name="Chovatia M."/>
            <person name="Clum A."/>
            <person name="Daum C."/>
            <person name="Haridas S."/>
            <person name="He G."/>
            <person name="LaButti K."/>
            <person name="Lipzen A."/>
            <person name="Mondo S."/>
            <person name="Riley R."/>
            <person name="Salamov A."/>
            <person name="Simmons B.A."/>
            <person name="Magnuson J.K."/>
            <person name="Henrissat B."/>
            <person name="Mortensen U.H."/>
            <person name="Larsen T.O."/>
            <person name="Devries R.P."/>
            <person name="Grigoriev I.V."/>
            <person name="Machida M."/>
            <person name="Baker S.E."/>
            <person name="Andersen M.R."/>
        </authorList>
    </citation>
    <scope>NUCLEOTIDE SEQUENCE [LARGE SCALE GENOMIC DNA]</scope>
    <source>
        <strain evidence="2">IBT 14317</strain>
    </source>
</reference>